<dbReference type="InterPro" id="IPR024991">
    <property type="entry name" value="RING-H2_APC11"/>
</dbReference>
<evidence type="ECO:0000256" key="3">
    <source>
        <dbReference type="ARBA" id="ARBA00022786"/>
    </source>
</evidence>
<evidence type="ECO:0000313" key="7">
    <source>
        <dbReference type="EMBL" id="CCX07929.1"/>
    </source>
</evidence>
<dbReference type="GO" id="GO:0005680">
    <property type="term" value="C:anaphase-promoting complex"/>
    <property type="evidence" value="ECO:0007669"/>
    <property type="project" value="InterPro"/>
</dbReference>
<organism evidence="7 8">
    <name type="scientific">Pyronema omphalodes (strain CBS 100304)</name>
    <name type="common">Pyronema confluens</name>
    <dbReference type="NCBI Taxonomy" id="1076935"/>
    <lineage>
        <taxon>Eukaryota</taxon>
        <taxon>Fungi</taxon>
        <taxon>Dikarya</taxon>
        <taxon>Ascomycota</taxon>
        <taxon>Pezizomycotina</taxon>
        <taxon>Pezizomycetes</taxon>
        <taxon>Pezizales</taxon>
        <taxon>Pyronemataceae</taxon>
        <taxon>Pyronema</taxon>
    </lineage>
</organism>
<evidence type="ECO:0000259" key="6">
    <source>
        <dbReference type="Pfam" id="PF12861"/>
    </source>
</evidence>
<keyword evidence="3" id="KW-0833">Ubl conjugation pathway</keyword>
<evidence type="ECO:0000256" key="4">
    <source>
        <dbReference type="ARBA" id="ARBA00022833"/>
    </source>
</evidence>
<feature type="domain" description="Anaphase-promoting complex subunit 11 RING-H2 finger" evidence="6">
    <location>
        <begin position="21"/>
        <end position="47"/>
    </location>
</feature>
<dbReference type="SUPFAM" id="SSF57850">
    <property type="entry name" value="RING/U-box"/>
    <property type="match status" value="1"/>
</dbReference>
<proteinExistence type="predicted"/>
<dbReference type="OrthoDB" id="1681166at2759"/>
<dbReference type="GO" id="GO:0031145">
    <property type="term" value="P:anaphase-promoting complex-dependent catabolic process"/>
    <property type="evidence" value="ECO:0007669"/>
    <property type="project" value="InterPro"/>
</dbReference>
<keyword evidence="5" id="KW-0131">Cell cycle</keyword>
<reference evidence="7 8" key="1">
    <citation type="journal article" date="2013" name="PLoS Genet.">
        <title>The genome and development-dependent transcriptomes of Pyronema confluens: a window into fungal evolution.</title>
        <authorList>
            <person name="Traeger S."/>
            <person name="Altegoer F."/>
            <person name="Freitag M."/>
            <person name="Gabaldon T."/>
            <person name="Kempken F."/>
            <person name="Kumar A."/>
            <person name="Marcet-Houben M."/>
            <person name="Poggeler S."/>
            <person name="Stajich J.E."/>
            <person name="Nowrousian M."/>
        </authorList>
    </citation>
    <scope>NUCLEOTIDE SEQUENCE [LARGE SCALE GENOMIC DNA]</scope>
    <source>
        <strain evidence="8">CBS 100304</strain>
        <tissue evidence="7">Vegetative mycelium</tissue>
    </source>
</reference>
<keyword evidence="4" id="KW-0862">Zinc</keyword>
<dbReference type="AlphaFoldDB" id="U4L072"/>
<keyword evidence="8" id="KW-1185">Reference proteome</keyword>
<evidence type="ECO:0000313" key="8">
    <source>
        <dbReference type="Proteomes" id="UP000018144"/>
    </source>
</evidence>
<keyword evidence="1" id="KW-0479">Metal-binding</keyword>
<dbReference type="GO" id="GO:0061630">
    <property type="term" value="F:ubiquitin protein ligase activity"/>
    <property type="evidence" value="ECO:0007669"/>
    <property type="project" value="InterPro"/>
</dbReference>
<accession>U4L072</accession>
<sequence length="80" mass="9291">MKVKIKSYTACAAWRWDVPEDDVCGICRVQFDGTCPNCRYPGDDCPFERKMRPLLSSTLRQRLDPDRKLSWIVPDVQAEI</sequence>
<name>U4L072_PYROM</name>
<dbReference type="EMBL" id="HF935383">
    <property type="protein sequence ID" value="CCX07929.1"/>
    <property type="molecule type" value="Genomic_DNA"/>
</dbReference>
<dbReference type="InterPro" id="IPR013083">
    <property type="entry name" value="Znf_RING/FYVE/PHD"/>
</dbReference>
<dbReference type="STRING" id="1076935.U4L072"/>
<dbReference type="GO" id="GO:0097602">
    <property type="term" value="F:cullin family protein binding"/>
    <property type="evidence" value="ECO:0007669"/>
    <property type="project" value="InterPro"/>
</dbReference>
<evidence type="ECO:0000256" key="1">
    <source>
        <dbReference type="ARBA" id="ARBA00022723"/>
    </source>
</evidence>
<dbReference type="GO" id="GO:0008270">
    <property type="term" value="F:zinc ion binding"/>
    <property type="evidence" value="ECO:0007669"/>
    <property type="project" value="UniProtKB-KW"/>
</dbReference>
<evidence type="ECO:0000256" key="5">
    <source>
        <dbReference type="ARBA" id="ARBA00023306"/>
    </source>
</evidence>
<dbReference type="Gene3D" id="3.30.40.10">
    <property type="entry name" value="Zinc/RING finger domain, C3HC4 (zinc finger)"/>
    <property type="match status" value="1"/>
</dbReference>
<dbReference type="PANTHER" id="PTHR11210">
    <property type="entry name" value="RING BOX"/>
    <property type="match status" value="1"/>
</dbReference>
<keyword evidence="2" id="KW-0863">Zinc-finger</keyword>
<dbReference type="Proteomes" id="UP000018144">
    <property type="component" value="Unassembled WGS sequence"/>
</dbReference>
<dbReference type="eggNOG" id="KOG1493">
    <property type="taxonomic scope" value="Eukaryota"/>
</dbReference>
<gene>
    <name evidence="7" type="ORF">PCON_07518</name>
</gene>
<protein>
    <submittedName>
        <fullName evidence="7">Similar to Anaphase-promoting complex subunit 11 acc. no. Q9UT86</fullName>
    </submittedName>
</protein>
<dbReference type="Pfam" id="PF12861">
    <property type="entry name" value="zf-ANAPC11"/>
    <property type="match status" value="1"/>
</dbReference>
<evidence type="ECO:0000256" key="2">
    <source>
        <dbReference type="ARBA" id="ARBA00022771"/>
    </source>
</evidence>
<dbReference type="InterPro" id="IPR051031">
    <property type="entry name" value="RING-box_E3_Ubiquitin_Ligase"/>
</dbReference>